<sequence length="221" mass="22400">MPQQQVAGGVRDAPALGWRVVNASLAKNRTAPSRPPRSVSRTAQASSSVGSAASSRTGASTASTDAAPVPRGLGAPSQENTRAARTPGRSGSSPRARAAAYSRSRGGAARAQRARCRAGIPSAAAGASRRASGFARDRSTARTHCPPGSYSVTRPSCPQHGQSSDPSGPWSGGHAASSSRTSPGSWISYCAGWYGCVAGPDAAARPVETAARTARERGFTV</sequence>
<proteinExistence type="predicted"/>
<dbReference type="AlphaFoldDB" id="A0A0J7A954"/>
<feature type="compositionally biased region" description="Low complexity" evidence="1">
    <location>
        <begin position="42"/>
        <end position="67"/>
    </location>
</feature>
<dbReference type="PATRIC" id="fig|66430.4.peg.3168"/>
<comment type="caution">
    <text evidence="2">The sequence shown here is derived from an EMBL/GenBank/DDBJ whole genome shotgun (WGS) entry which is preliminary data.</text>
</comment>
<reference evidence="2 3" key="1">
    <citation type="submission" date="2015-06" db="EMBL/GenBank/DDBJ databases">
        <title>Recapitulation of the evolution of biosynthetic gene clusters reveals hidden chemical diversity on bacterial genomes.</title>
        <authorList>
            <person name="Cruz-Morales P."/>
            <person name="Martinez-Guerrero C."/>
            <person name="Morales-Escalante M.A."/>
            <person name="Yanez-Guerra L.A."/>
            <person name="Kopp J.F."/>
            <person name="Feldmann J."/>
            <person name="Ramos-Aboites H.E."/>
            <person name="Barona-Gomez F."/>
        </authorList>
    </citation>
    <scope>NUCLEOTIDE SEQUENCE [LARGE SCALE GENOMIC DNA]</scope>
    <source>
        <strain evidence="2 3">ATCC 31245</strain>
    </source>
</reference>
<evidence type="ECO:0000313" key="3">
    <source>
        <dbReference type="Proteomes" id="UP000035932"/>
    </source>
</evidence>
<gene>
    <name evidence="2" type="ORF">ACS04_32550</name>
</gene>
<keyword evidence="3" id="KW-1185">Reference proteome</keyword>
<dbReference type="EMBL" id="LFML01000158">
    <property type="protein sequence ID" value="KMO93846.1"/>
    <property type="molecule type" value="Genomic_DNA"/>
</dbReference>
<feature type="region of interest" description="Disordered" evidence="1">
    <location>
        <begin position="25"/>
        <end position="183"/>
    </location>
</feature>
<dbReference type="STRING" id="66430.ACS04_32550"/>
<accession>A0A0J7A954</accession>
<dbReference type="Proteomes" id="UP000035932">
    <property type="component" value="Unassembled WGS sequence"/>
</dbReference>
<feature type="compositionally biased region" description="Low complexity" evidence="1">
    <location>
        <begin position="84"/>
        <end position="134"/>
    </location>
</feature>
<organism evidence="2 3">
    <name type="scientific">Streptomyces roseus</name>
    <dbReference type="NCBI Taxonomy" id="66430"/>
    <lineage>
        <taxon>Bacteria</taxon>
        <taxon>Bacillati</taxon>
        <taxon>Actinomycetota</taxon>
        <taxon>Actinomycetes</taxon>
        <taxon>Kitasatosporales</taxon>
        <taxon>Streptomycetaceae</taxon>
        <taxon>Streptomyces</taxon>
    </lineage>
</organism>
<feature type="compositionally biased region" description="Polar residues" evidence="1">
    <location>
        <begin position="150"/>
        <end position="166"/>
    </location>
</feature>
<evidence type="ECO:0000313" key="2">
    <source>
        <dbReference type="EMBL" id="KMO93846.1"/>
    </source>
</evidence>
<evidence type="ECO:0000256" key="1">
    <source>
        <dbReference type="SAM" id="MobiDB-lite"/>
    </source>
</evidence>
<protein>
    <submittedName>
        <fullName evidence="2">Uncharacterized protein</fullName>
    </submittedName>
</protein>
<name>A0A0J7A954_9ACTN</name>